<evidence type="ECO:0000313" key="6">
    <source>
        <dbReference type="Proteomes" id="UP000298663"/>
    </source>
</evidence>
<reference evidence="5 6" key="2">
    <citation type="journal article" date="2019" name="G3 (Bethesda)">
        <title>Hybrid Assembly of the Genome of the Entomopathogenic Nematode Steinernema carpocapsae Identifies the X-Chromosome.</title>
        <authorList>
            <person name="Serra L."/>
            <person name="Macchietto M."/>
            <person name="Macias-Munoz A."/>
            <person name="McGill C.J."/>
            <person name="Rodriguez I.M."/>
            <person name="Rodriguez B."/>
            <person name="Murad R."/>
            <person name="Mortazavi A."/>
        </authorList>
    </citation>
    <scope>NUCLEOTIDE SEQUENCE [LARGE SCALE GENOMIC DNA]</scope>
    <source>
        <strain evidence="5 6">ALL</strain>
    </source>
</reference>
<dbReference type="GO" id="GO:0004867">
    <property type="term" value="F:serine-type endopeptidase inhibitor activity"/>
    <property type="evidence" value="ECO:0007669"/>
    <property type="project" value="UniProtKB-KW"/>
</dbReference>
<feature type="domain" description="TIL" evidence="4">
    <location>
        <begin position="246"/>
        <end position="298"/>
    </location>
</feature>
<dbReference type="PANTHER" id="PTHR23259">
    <property type="entry name" value="RIDDLE"/>
    <property type="match status" value="1"/>
</dbReference>
<dbReference type="Pfam" id="PF01826">
    <property type="entry name" value="TIL"/>
    <property type="match status" value="4"/>
</dbReference>
<dbReference type="Proteomes" id="UP000298663">
    <property type="component" value="Unassembled WGS sequence"/>
</dbReference>
<reference evidence="5 6" key="1">
    <citation type="journal article" date="2015" name="Genome Biol.">
        <title>Comparative genomics of Steinernema reveals deeply conserved gene regulatory networks.</title>
        <authorList>
            <person name="Dillman A.R."/>
            <person name="Macchietto M."/>
            <person name="Porter C.F."/>
            <person name="Rogers A."/>
            <person name="Williams B."/>
            <person name="Antoshechkin I."/>
            <person name="Lee M.M."/>
            <person name="Goodwin Z."/>
            <person name="Lu X."/>
            <person name="Lewis E.E."/>
            <person name="Goodrich-Blair H."/>
            <person name="Stock S.P."/>
            <person name="Adams B.J."/>
            <person name="Sternberg P.W."/>
            <person name="Mortazavi A."/>
        </authorList>
    </citation>
    <scope>NUCLEOTIDE SEQUENCE [LARGE SCALE GENOMIC DNA]</scope>
    <source>
        <strain evidence="5 6">ALL</strain>
    </source>
</reference>
<keyword evidence="3" id="KW-1015">Disulfide bond</keyword>
<dbReference type="Gene3D" id="2.10.25.10">
    <property type="entry name" value="Laminin"/>
    <property type="match status" value="4"/>
</dbReference>
<dbReference type="SUPFAM" id="SSF57567">
    <property type="entry name" value="Serine protease inhibitors"/>
    <property type="match status" value="4"/>
</dbReference>
<organism evidence="5 6">
    <name type="scientific">Steinernema carpocapsae</name>
    <name type="common">Entomopathogenic nematode</name>
    <dbReference type="NCBI Taxonomy" id="34508"/>
    <lineage>
        <taxon>Eukaryota</taxon>
        <taxon>Metazoa</taxon>
        <taxon>Ecdysozoa</taxon>
        <taxon>Nematoda</taxon>
        <taxon>Chromadorea</taxon>
        <taxon>Rhabditida</taxon>
        <taxon>Tylenchina</taxon>
        <taxon>Panagrolaimomorpha</taxon>
        <taxon>Strongyloidoidea</taxon>
        <taxon>Steinernematidae</taxon>
        <taxon>Steinernema</taxon>
    </lineage>
</organism>
<evidence type="ECO:0000256" key="3">
    <source>
        <dbReference type="ARBA" id="ARBA00023157"/>
    </source>
</evidence>
<evidence type="ECO:0000259" key="4">
    <source>
        <dbReference type="Pfam" id="PF01826"/>
    </source>
</evidence>
<comment type="caution">
    <text evidence="5">The sequence shown here is derived from an EMBL/GenBank/DDBJ whole genome shotgun (WGS) entry which is preliminary data.</text>
</comment>
<dbReference type="InterPro" id="IPR002919">
    <property type="entry name" value="TIL_dom"/>
</dbReference>
<dbReference type="OrthoDB" id="671595at2759"/>
<dbReference type="PANTHER" id="PTHR23259:SF70">
    <property type="entry name" value="ACCESSORY GLAND PROTEIN ACP62F-RELATED"/>
    <property type="match status" value="1"/>
</dbReference>
<feature type="domain" description="TIL" evidence="4">
    <location>
        <begin position="189"/>
        <end position="241"/>
    </location>
</feature>
<evidence type="ECO:0000256" key="1">
    <source>
        <dbReference type="ARBA" id="ARBA00022690"/>
    </source>
</evidence>
<dbReference type="AlphaFoldDB" id="A0A4U5P1K4"/>
<evidence type="ECO:0000313" key="5">
    <source>
        <dbReference type="EMBL" id="TKR89858.1"/>
    </source>
</evidence>
<feature type="domain" description="TIL" evidence="4">
    <location>
        <begin position="97"/>
        <end position="129"/>
    </location>
</feature>
<feature type="domain" description="TIL" evidence="4">
    <location>
        <begin position="133"/>
        <end position="185"/>
    </location>
</feature>
<keyword evidence="1" id="KW-0646">Protease inhibitor</keyword>
<dbReference type="InterPro" id="IPR051368">
    <property type="entry name" value="SerProtInhib-TIL_Domain"/>
</dbReference>
<protein>
    <recommendedName>
        <fullName evidence="4">TIL domain-containing protein</fullName>
    </recommendedName>
</protein>
<dbReference type="CDD" id="cd19941">
    <property type="entry name" value="TIL"/>
    <property type="match status" value="4"/>
</dbReference>
<accession>A0A4U5P1K4</accession>
<dbReference type="STRING" id="34508.A0A4U5P1K4"/>
<proteinExistence type="predicted"/>
<keyword evidence="6" id="KW-1185">Reference proteome</keyword>
<gene>
    <name evidence="5" type="ORF">L596_013899</name>
</gene>
<dbReference type="InterPro" id="IPR036084">
    <property type="entry name" value="Ser_inhib-like_sf"/>
</dbReference>
<evidence type="ECO:0000256" key="2">
    <source>
        <dbReference type="ARBA" id="ARBA00022900"/>
    </source>
</evidence>
<sequence length="301" mass="32951">MGFVRNGQGKCVAVDSCPKKCGQKDRTRSGKSAQAATEPARTLILSVPWNVSLPSVSARADLSATAKESACCGQLPEEMWTERDLARVLRLRRNLPDPICTLECKPPKCQCKSGFVRNGQGKCVAVDSCPKKCEQNEVWQVCSSCERTCQNPNPICPPVCQPPKCECKIGFVRNAHGKCVSLNRCPKKCGQNEVWRECSGCDGTCQNPNPICPKNCQPPKCQCKSGFVRNAQGKCVALSSCPQEKCGKNQIWRECSTCDGTCKDPFPVCSKECKPPRCMCLPGFVRDSLDECVDIKDCPKS</sequence>
<name>A0A4U5P1K4_STECR</name>
<dbReference type="EMBL" id="AZBU02000003">
    <property type="protein sequence ID" value="TKR89858.1"/>
    <property type="molecule type" value="Genomic_DNA"/>
</dbReference>
<keyword evidence="2" id="KW-0722">Serine protease inhibitor</keyword>